<feature type="transmembrane region" description="Helical" evidence="1">
    <location>
        <begin position="44"/>
        <end position="63"/>
    </location>
</feature>
<evidence type="ECO:0000313" key="3">
    <source>
        <dbReference type="Proteomes" id="UP000018466"/>
    </source>
</evidence>
<dbReference type="AlphaFoldDB" id="A0AA37DH65"/>
<reference evidence="2 3" key="1">
    <citation type="submission" date="2011-10" db="EMBL/GenBank/DDBJ databases">
        <title>The Genome Sequence of Lachnospiraceae bacterium ACC2.</title>
        <authorList>
            <consortium name="The Broad Institute Genome Sequencing Platform"/>
            <person name="Earl A."/>
            <person name="Ward D."/>
            <person name="Feldgarden M."/>
            <person name="Gevers D."/>
            <person name="Sizova M."/>
            <person name="Hazen A."/>
            <person name="Epstein S."/>
            <person name="Young S.K."/>
            <person name="Zeng Q."/>
            <person name="Gargeya S."/>
            <person name="Fitzgerald M."/>
            <person name="Haas B."/>
            <person name="Abouelleil A."/>
            <person name="Alvarado L."/>
            <person name="Arachchi H.M."/>
            <person name="Berlin A."/>
            <person name="Brown A."/>
            <person name="Chapman S.B."/>
            <person name="Chen Z."/>
            <person name="Dunbar C."/>
            <person name="Freedman E."/>
            <person name="Gearin G."/>
            <person name="Goldberg J."/>
            <person name="Griggs A."/>
            <person name="Gujja S."/>
            <person name="Heiman D."/>
            <person name="Howarth C."/>
            <person name="Larson L."/>
            <person name="Lui A."/>
            <person name="MacDonald P.J.P."/>
            <person name="Montmayeur A."/>
            <person name="Murphy C."/>
            <person name="Neiman D."/>
            <person name="Pearson M."/>
            <person name="Priest M."/>
            <person name="Roberts A."/>
            <person name="Saif S."/>
            <person name="Shea T."/>
            <person name="Shenoy N."/>
            <person name="Sisk P."/>
            <person name="Stolte C."/>
            <person name="Sykes S."/>
            <person name="Wortman J."/>
            <person name="Nusbaum C."/>
            <person name="Birren B."/>
        </authorList>
    </citation>
    <scope>NUCLEOTIDE SEQUENCE [LARGE SCALE GENOMIC DNA]</scope>
    <source>
        <strain evidence="2 3">ACC2</strain>
    </source>
</reference>
<proteinExistence type="predicted"/>
<organism evidence="2 3">
    <name type="scientific">Stomatobaculum longum</name>
    <dbReference type="NCBI Taxonomy" id="796942"/>
    <lineage>
        <taxon>Bacteria</taxon>
        <taxon>Bacillati</taxon>
        <taxon>Bacillota</taxon>
        <taxon>Clostridia</taxon>
        <taxon>Lachnospirales</taxon>
        <taxon>Lachnospiraceae</taxon>
        <taxon>Stomatobaculum</taxon>
    </lineage>
</organism>
<sequence>MLREDKIRLMHKIAQYEKSAEEYERPAKEYFRGDYLSMHLLQSFFSYTLSYLLILGVFLLYFLERILNAVNVSIVLRFVLRCVVIYAVGLLLFELVTYFVFRRRYEESAARREEHLRCLKRLKKRYDTEERIKELEKEESANA</sequence>
<comment type="caution">
    <text evidence="2">The sequence shown here is derived from an EMBL/GenBank/DDBJ whole genome shotgun (WGS) entry which is preliminary data.</text>
</comment>
<protein>
    <submittedName>
        <fullName evidence="2">Uncharacterized protein</fullName>
    </submittedName>
</protein>
<dbReference type="EMBL" id="AGEL01000003">
    <property type="protein sequence ID" value="EHO18181.1"/>
    <property type="molecule type" value="Genomic_DNA"/>
</dbReference>
<accession>A0AA37DH65</accession>
<evidence type="ECO:0000256" key="1">
    <source>
        <dbReference type="SAM" id="Phobius"/>
    </source>
</evidence>
<dbReference type="GeneID" id="86940157"/>
<name>A0AA37DH65_9FIRM</name>
<keyword evidence="1" id="KW-0472">Membrane</keyword>
<keyword evidence="3" id="KW-1185">Reference proteome</keyword>
<gene>
    <name evidence="2" type="ORF">HMPREF9623_00365</name>
</gene>
<evidence type="ECO:0000313" key="2">
    <source>
        <dbReference type="EMBL" id="EHO18181.1"/>
    </source>
</evidence>
<keyword evidence="1" id="KW-0812">Transmembrane</keyword>
<feature type="transmembrane region" description="Helical" evidence="1">
    <location>
        <begin position="83"/>
        <end position="101"/>
    </location>
</feature>
<dbReference type="Proteomes" id="UP000018466">
    <property type="component" value="Unassembled WGS sequence"/>
</dbReference>
<keyword evidence="1" id="KW-1133">Transmembrane helix</keyword>
<dbReference type="RefSeq" id="WP_009532199.1">
    <property type="nucleotide sequence ID" value="NZ_CAUOLT010000005.1"/>
</dbReference>